<evidence type="ECO:0000313" key="1">
    <source>
        <dbReference type="EMBL" id="MDQ0158612.1"/>
    </source>
</evidence>
<keyword evidence="2" id="KW-1185">Reference proteome</keyword>
<proteinExistence type="predicted"/>
<organism evidence="1 2">
    <name type="scientific">Alkalibacillus salilacus</name>
    <dbReference type="NCBI Taxonomy" id="284582"/>
    <lineage>
        <taxon>Bacteria</taxon>
        <taxon>Bacillati</taxon>
        <taxon>Bacillota</taxon>
        <taxon>Bacilli</taxon>
        <taxon>Bacillales</taxon>
        <taxon>Bacillaceae</taxon>
        <taxon>Alkalibacillus</taxon>
    </lineage>
</organism>
<protein>
    <submittedName>
        <fullName evidence="1">Uncharacterized protein</fullName>
    </submittedName>
</protein>
<dbReference type="Pfam" id="PF11079">
    <property type="entry name" value="YqhG"/>
    <property type="match status" value="1"/>
</dbReference>
<gene>
    <name evidence="1" type="ORF">J2S77_000568</name>
</gene>
<evidence type="ECO:0000313" key="2">
    <source>
        <dbReference type="Proteomes" id="UP001224359"/>
    </source>
</evidence>
<sequence length="265" mass="31263">MKQTDLKPFIKQFFTKHHAQIKDERDDLLTVQLTKSLDQQLMNRPFYWQYVNTMGFEGEPMTVSFAFSDQYDLHTERIHLGSPRLHQIFQIVKDEGVFATLFDQTDSTDNMLDPWFVFNGYIQYQGAWLEEESVSVGILLTNGTMRFAWMDAVMDIPFNPVIPSYQFKLPIIISLEHGLEKIINELQSRIEKQSKEFVKESLTLYEQEVSLLNTLSHEQDEESKQFYNHSHDQIYNRLYPRIDINLINAGLFYTNRQTTQRLTNA</sequence>
<dbReference type="RefSeq" id="WP_306974447.1">
    <property type="nucleotide sequence ID" value="NZ_JAUSTQ010000002.1"/>
</dbReference>
<accession>A0ABT9VCG2</accession>
<dbReference type="InterPro" id="IPR024562">
    <property type="entry name" value="YqhG"/>
</dbReference>
<name>A0ABT9VCG2_9BACI</name>
<reference evidence="1 2" key="1">
    <citation type="submission" date="2023-07" db="EMBL/GenBank/DDBJ databases">
        <title>Genomic Encyclopedia of Type Strains, Phase IV (KMG-IV): sequencing the most valuable type-strain genomes for metagenomic binning, comparative biology and taxonomic classification.</title>
        <authorList>
            <person name="Goeker M."/>
        </authorList>
    </citation>
    <scope>NUCLEOTIDE SEQUENCE [LARGE SCALE GENOMIC DNA]</scope>
    <source>
        <strain evidence="1 2">DSM 16460</strain>
    </source>
</reference>
<dbReference type="EMBL" id="JAUSTQ010000002">
    <property type="protein sequence ID" value="MDQ0158612.1"/>
    <property type="molecule type" value="Genomic_DNA"/>
</dbReference>
<comment type="caution">
    <text evidence="1">The sequence shown here is derived from an EMBL/GenBank/DDBJ whole genome shotgun (WGS) entry which is preliminary data.</text>
</comment>
<dbReference type="Proteomes" id="UP001224359">
    <property type="component" value="Unassembled WGS sequence"/>
</dbReference>